<dbReference type="PANTHER" id="PTHR35807:SF2">
    <property type="entry name" value="TRANSCRIPTIONAL ACTIVATOR DOMAIN"/>
    <property type="match status" value="1"/>
</dbReference>
<dbReference type="SMART" id="SM01043">
    <property type="entry name" value="BTAD"/>
    <property type="match status" value="1"/>
</dbReference>
<keyword evidence="4" id="KW-0238">DNA-binding</keyword>
<dbReference type="InterPro" id="IPR036388">
    <property type="entry name" value="WH-like_DNA-bd_sf"/>
</dbReference>
<organism evidence="8 9">
    <name type="scientific">Oceanobacillus kapialis</name>
    <dbReference type="NCBI Taxonomy" id="481353"/>
    <lineage>
        <taxon>Bacteria</taxon>
        <taxon>Bacillati</taxon>
        <taxon>Bacillota</taxon>
        <taxon>Bacilli</taxon>
        <taxon>Bacillales</taxon>
        <taxon>Bacillaceae</taxon>
        <taxon>Oceanobacillus</taxon>
    </lineage>
</organism>
<evidence type="ECO:0000256" key="4">
    <source>
        <dbReference type="ARBA" id="ARBA00023125"/>
    </source>
</evidence>
<dbReference type="SMART" id="SM00448">
    <property type="entry name" value="REC"/>
    <property type="match status" value="1"/>
</dbReference>
<dbReference type="InterPro" id="IPR001789">
    <property type="entry name" value="Sig_transdc_resp-reg_receiver"/>
</dbReference>
<dbReference type="InterPro" id="IPR016032">
    <property type="entry name" value="Sig_transdc_resp-reg_C-effctor"/>
</dbReference>
<evidence type="ECO:0000256" key="1">
    <source>
        <dbReference type="ARBA" id="ARBA00004496"/>
    </source>
</evidence>
<gene>
    <name evidence="8" type="ORF">ACFSUN_14345</name>
</gene>
<feature type="modified residue" description="4-aspartylphosphate" evidence="6">
    <location>
        <position position="55"/>
    </location>
</feature>
<comment type="caution">
    <text evidence="8">The sequence shown here is derived from an EMBL/GenBank/DDBJ whole genome shotgun (WGS) entry which is preliminary data.</text>
</comment>
<dbReference type="Gene3D" id="1.10.10.10">
    <property type="entry name" value="Winged helix-like DNA-binding domain superfamily/Winged helix DNA-binding domain"/>
    <property type="match status" value="1"/>
</dbReference>
<dbReference type="EMBL" id="JBHUMX010000041">
    <property type="protein sequence ID" value="MFD2629964.1"/>
    <property type="molecule type" value="Genomic_DNA"/>
</dbReference>
<dbReference type="Gene3D" id="3.40.50.2300">
    <property type="match status" value="1"/>
</dbReference>
<keyword evidence="5" id="KW-0804">Transcription</keyword>
<dbReference type="Gene3D" id="1.25.40.10">
    <property type="entry name" value="Tetratricopeptide repeat domain"/>
    <property type="match status" value="1"/>
</dbReference>
<dbReference type="SUPFAM" id="SSF48452">
    <property type="entry name" value="TPR-like"/>
    <property type="match status" value="1"/>
</dbReference>
<dbReference type="Pfam" id="PF00072">
    <property type="entry name" value="Response_reg"/>
    <property type="match status" value="1"/>
</dbReference>
<evidence type="ECO:0000256" key="3">
    <source>
        <dbReference type="ARBA" id="ARBA00023015"/>
    </source>
</evidence>
<dbReference type="Pfam" id="PF03704">
    <property type="entry name" value="BTAD"/>
    <property type="match status" value="1"/>
</dbReference>
<proteinExistence type="predicted"/>
<evidence type="ECO:0000313" key="9">
    <source>
        <dbReference type="Proteomes" id="UP001597451"/>
    </source>
</evidence>
<keyword evidence="6" id="KW-0597">Phosphoprotein</keyword>
<dbReference type="InterPro" id="IPR011006">
    <property type="entry name" value="CheY-like_superfamily"/>
</dbReference>
<evidence type="ECO:0000313" key="8">
    <source>
        <dbReference type="EMBL" id="MFD2629964.1"/>
    </source>
</evidence>
<dbReference type="InterPro" id="IPR051677">
    <property type="entry name" value="AfsR-DnrI-RedD_regulator"/>
</dbReference>
<dbReference type="RefSeq" id="WP_379562749.1">
    <property type="nucleotide sequence ID" value="NZ_JBHUMX010000041.1"/>
</dbReference>
<protein>
    <submittedName>
        <fullName evidence="8">Response regulator</fullName>
    </submittedName>
</protein>
<dbReference type="InterPro" id="IPR011990">
    <property type="entry name" value="TPR-like_helical_dom_sf"/>
</dbReference>
<dbReference type="InterPro" id="IPR005158">
    <property type="entry name" value="BTAD"/>
</dbReference>
<keyword evidence="2" id="KW-0902">Two-component regulatory system</keyword>
<dbReference type="PROSITE" id="PS50110">
    <property type="entry name" value="RESPONSE_REGULATORY"/>
    <property type="match status" value="1"/>
</dbReference>
<sequence>MMMKAVLVDDEPLALGFLKRQLEKVSSIQVLETFTYFDSSSNISVIKETDIVFMDIEMPERNGFQLAEQLLELNPGLEIIFVTAFNQYAVQAFEVHALDYILKPVQTERLKKTVKRAEERINAKQEAISEKPTKLCINVSGELMFHLTNKDPEIVTWRTLRARELFLYLLHNRDRSINKDVLTELLWAEVDQEKAYAQLYTTIYHIRKTLSNYRDYLTLKSVQGGYKLILSNTIIDLYVWEKKLKNLSTLEGQTIPIAEELMAIYKGGYLQEYGYVWAEAERVRLEQQWVEAAQQLAAYYHDQGNFSSAERWYRELCNKHPDDEISNYQLFKLYALTGKNKLAEKQYQIFKKALEDIGTGVPHTMEKWYMNWKQGIARKTSM</sequence>
<keyword evidence="9" id="KW-1185">Reference proteome</keyword>
<evidence type="ECO:0000259" key="7">
    <source>
        <dbReference type="PROSITE" id="PS50110"/>
    </source>
</evidence>
<evidence type="ECO:0000256" key="5">
    <source>
        <dbReference type="ARBA" id="ARBA00023163"/>
    </source>
</evidence>
<feature type="domain" description="Response regulatory" evidence="7">
    <location>
        <begin position="4"/>
        <end position="118"/>
    </location>
</feature>
<dbReference type="Proteomes" id="UP001597451">
    <property type="component" value="Unassembled WGS sequence"/>
</dbReference>
<dbReference type="SUPFAM" id="SSF46894">
    <property type="entry name" value="C-terminal effector domain of the bipartite response regulators"/>
    <property type="match status" value="1"/>
</dbReference>
<evidence type="ECO:0000256" key="6">
    <source>
        <dbReference type="PROSITE-ProRule" id="PRU00169"/>
    </source>
</evidence>
<comment type="subcellular location">
    <subcellularLocation>
        <location evidence="1">Cytoplasm</location>
    </subcellularLocation>
</comment>
<name>A0ABW5Q2T7_9BACI</name>
<accession>A0ABW5Q2T7</accession>
<keyword evidence="3" id="KW-0805">Transcription regulation</keyword>
<evidence type="ECO:0000256" key="2">
    <source>
        <dbReference type="ARBA" id="ARBA00023012"/>
    </source>
</evidence>
<dbReference type="SUPFAM" id="SSF52172">
    <property type="entry name" value="CheY-like"/>
    <property type="match status" value="1"/>
</dbReference>
<reference evidence="9" key="1">
    <citation type="journal article" date="2019" name="Int. J. Syst. Evol. Microbiol.">
        <title>The Global Catalogue of Microorganisms (GCM) 10K type strain sequencing project: providing services to taxonomists for standard genome sequencing and annotation.</title>
        <authorList>
            <consortium name="The Broad Institute Genomics Platform"/>
            <consortium name="The Broad Institute Genome Sequencing Center for Infectious Disease"/>
            <person name="Wu L."/>
            <person name="Ma J."/>
        </authorList>
    </citation>
    <scope>NUCLEOTIDE SEQUENCE [LARGE SCALE GENOMIC DNA]</scope>
    <source>
        <strain evidence="9">TISTR 1858</strain>
    </source>
</reference>
<dbReference type="PANTHER" id="PTHR35807">
    <property type="entry name" value="TRANSCRIPTIONAL REGULATOR REDD-RELATED"/>
    <property type="match status" value="1"/>
</dbReference>